<evidence type="ECO:0000256" key="1">
    <source>
        <dbReference type="SAM" id="MobiDB-lite"/>
    </source>
</evidence>
<feature type="compositionally biased region" description="Basic and acidic residues" evidence="1">
    <location>
        <begin position="133"/>
        <end position="158"/>
    </location>
</feature>
<feature type="region of interest" description="Disordered" evidence="1">
    <location>
        <begin position="55"/>
        <end position="88"/>
    </location>
</feature>
<keyword evidence="3" id="KW-0614">Plasmid</keyword>
<proteinExistence type="predicted"/>
<evidence type="ECO:0000313" key="3">
    <source>
        <dbReference type="EMBL" id="VVV06996.1"/>
    </source>
</evidence>
<dbReference type="EMBL" id="LR721753">
    <property type="protein sequence ID" value="VVV06996.1"/>
    <property type="molecule type" value="Genomic_DNA"/>
</dbReference>
<keyword evidence="2" id="KW-0472">Membrane</keyword>
<feature type="compositionally biased region" description="Polar residues" evidence="1">
    <location>
        <begin position="252"/>
        <end position="262"/>
    </location>
</feature>
<reference evidence="3" key="1">
    <citation type="submission" date="2019-09" db="EMBL/GenBank/DDBJ databases">
        <authorList>
            <person name="Hjerde E."/>
        </authorList>
    </citation>
    <scope>NUCLEOTIDE SEQUENCE [LARGE SCALE GENOMIC DNA]</scope>
    <source>
        <strain evidence="3">06/09/160</strain>
        <plasmid evidence="3">pAWOD_2</plasmid>
    </source>
</reference>
<feature type="compositionally biased region" description="Polar residues" evidence="1">
    <location>
        <begin position="110"/>
        <end position="123"/>
    </location>
</feature>
<organism evidence="3">
    <name type="scientific">Aliivibrio wodanis</name>
    <dbReference type="NCBI Taxonomy" id="80852"/>
    <lineage>
        <taxon>Bacteria</taxon>
        <taxon>Pseudomonadati</taxon>
        <taxon>Pseudomonadota</taxon>
        <taxon>Gammaproteobacteria</taxon>
        <taxon>Vibrionales</taxon>
        <taxon>Vibrionaceae</taxon>
        <taxon>Aliivibrio</taxon>
    </lineage>
</organism>
<keyword evidence="2" id="KW-0812">Transmembrane</keyword>
<name>A0A5Q4ZYP4_9GAMM</name>
<protein>
    <submittedName>
        <fullName evidence="3">Uncharacterized protein</fullName>
    </submittedName>
</protein>
<feature type="transmembrane region" description="Helical" evidence="2">
    <location>
        <begin position="25"/>
        <end position="45"/>
    </location>
</feature>
<gene>
    <name evidence="3" type="ORF">AW0309160_04490</name>
</gene>
<feature type="region of interest" description="Disordered" evidence="1">
    <location>
        <begin position="236"/>
        <end position="263"/>
    </location>
</feature>
<dbReference type="AlphaFoldDB" id="A0A5Q4ZYP4"/>
<feature type="compositionally biased region" description="Polar residues" evidence="1">
    <location>
        <begin position="55"/>
        <end position="69"/>
    </location>
</feature>
<feature type="compositionally biased region" description="Basic and acidic residues" evidence="1">
    <location>
        <begin position="236"/>
        <end position="250"/>
    </location>
</feature>
<accession>A0A5Q4ZYP4</accession>
<sequence length="473" mass="51913">MSKPLDSGSNKAILSIKERKKRRRAIIIFCGVMFFVAVGSIAAYVQSAKSAQLLTSRQNTKAARSNVKTSAAEITRASMSDVKPNTSPSIVAANDAQELEKQEAIKNGVSHINNSSALSSTPTKEVELSSASSKEEPKKEEKPKTKSKTKVEKSKPVKAEVVAKPPTRKEIVNGNMVKLFKSEMKSYQPSPFNTVDYVTTFATTYTMGTTPSVIPTTDIGLHKNIHVKSIKEDQLAKEQAKKAQQEKDQITSEEQGNDSNGTKTEDMVRILNMGDKAVGQITEAINSDYGLDVFIDLYDPPLTGVRIRAQFELNPYQDGILLKVSELQFKDHTQAISGYAVDILQGNKPLFDNDVDTHFAERFWARGSAAFIAPWLDFVTASSTTIVNDGVVIETPNVIGVTDRIIGSLASVAKEFLPDLQKRADIPSTVSVPMNYPAAVVFSEPLYLPKGLFDADPETEPDQSFETVFPNYY</sequence>
<geneLocation type="plasmid" evidence="3">
    <name>pAWOD_2</name>
</geneLocation>
<feature type="region of interest" description="Disordered" evidence="1">
    <location>
        <begin position="110"/>
        <end position="158"/>
    </location>
</feature>
<dbReference type="RefSeq" id="WP_192957884.1">
    <property type="nucleotide sequence ID" value="NZ_LR721753.1"/>
</dbReference>
<keyword evidence="2" id="KW-1133">Transmembrane helix</keyword>
<evidence type="ECO:0000256" key="2">
    <source>
        <dbReference type="SAM" id="Phobius"/>
    </source>
</evidence>